<accession>A0A0N7M4X1</accession>
<dbReference type="STRING" id="1396826.PHA8399_02954"/>
<keyword evidence="3 5" id="KW-1133">Transmembrane helix</keyword>
<evidence type="ECO:0000313" key="8">
    <source>
        <dbReference type="Proteomes" id="UP000051326"/>
    </source>
</evidence>
<name>A0A0N7M4X1_9RHOB</name>
<comment type="subcellular location">
    <subcellularLocation>
        <location evidence="1">Membrane</location>
        <topology evidence="1">Multi-pass membrane protein</topology>
    </subcellularLocation>
</comment>
<proteinExistence type="predicted"/>
<dbReference type="InterPro" id="IPR006977">
    <property type="entry name" value="Yip1_dom"/>
</dbReference>
<dbReference type="AlphaFoldDB" id="A0A0N7M4X1"/>
<protein>
    <submittedName>
        <fullName evidence="7">Yip1 domain protein</fullName>
    </submittedName>
</protein>
<evidence type="ECO:0000313" key="7">
    <source>
        <dbReference type="EMBL" id="CUI00818.1"/>
    </source>
</evidence>
<evidence type="ECO:0000256" key="1">
    <source>
        <dbReference type="ARBA" id="ARBA00004141"/>
    </source>
</evidence>
<feature type="domain" description="Yip1" evidence="6">
    <location>
        <begin position="11"/>
        <end position="178"/>
    </location>
</feature>
<feature type="transmembrane region" description="Helical" evidence="5">
    <location>
        <begin position="131"/>
        <end position="149"/>
    </location>
</feature>
<dbReference type="EMBL" id="CYSR01000030">
    <property type="protein sequence ID" value="CUI00818.1"/>
    <property type="molecule type" value="Genomic_DNA"/>
</dbReference>
<evidence type="ECO:0000256" key="5">
    <source>
        <dbReference type="SAM" id="Phobius"/>
    </source>
</evidence>
<feature type="transmembrane region" description="Helical" evidence="5">
    <location>
        <begin position="161"/>
        <end position="184"/>
    </location>
</feature>
<dbReference type="Pfam" id="PF04893">
    <property type="entry name" value="Yip1"/>
    <property type="match status" value="1"/>
</dbReference>
<evidence type="ECO:0000256" key="3">
    <source>
        <dbReference type="ARBA" id="ARBA00022989"/>
    </source>
</evidence>
<sequence>MNALAAFALLTIKSPRDAAMQILARDWPREALWTAFLLSVVLNTCVYTLQQVLFPLPPEVLLPRFAPGAYFAVILVLQLSFIAMLATTGRWLGGQGDLPSLLALITWLQLLQAALNGAIVAVFLVLPALAALLNIAANIVVFFILLHFVNAAHRFGSVWRSLGVVLMASLILVFALLFIVGLIGPANLGLPENV</sequence>
<feature type="transmembrane region" description="Helical" evidence="5">
    <location>
        <begin position="69"/>
        <end position="89"/>
    </location>
</feature>
<feature type="transmembrane region" description="Helical" evidence="5">
    <location>
        <begin position="101"/>
        <end position="125"/>
    </location>
</feature>
<evidence type="ECO:0000259" key="6">
    <source>
        <dbReference type="Pfam" id="PF04893"/>
    </source>
</evidence>
<organism evidence="7 8">
    <name type="scientific">Leisingera aquaemixtae</name>
    <dbReference type="NCBI Taxonomy" id="1396826"/>
    <lineage>
        <taxon>Bacteria</taxon>
        <taxon>Pseudomonadati</taxon>
        <taxon>Pseudomonadota</taxon>
        <taxon>Alphaproteobacteria</taxon>
        <taxon>Rhodobacterales</taxon>
        <taxon>Roseobacteraceae</taxon>
        <taxon>Leisingera</taxon>
    </lineage>
</organism>
<feature type="transmembrane region" description="Helical" evidence="5">
    <location>
        <begin position="31"/>
        <end position="49"/>
    </location>
</feature>
<evidence type="ECO:0000256" key="2">
    <source>
        <dbReference type="ARBA" id="ARBA00022692"/>
    </source>
</evidence>
<keyword evidence="2 5" id="KW-0812">Transmembrane</keyword>
<keyword evidence="4 5" id="KW-0472">Membrane</keyword>
<dbReference type="Proteomes" id="UP000051326">
    <property type="component" value="Unassembled WGS sequence"/>
</dbReference>
<dbReference type="GO" id="GO:0016020">
    <property type="term" value="C:membrane"/>
    <property type="evidence" value="ECO:0007669"/>
    <property type="project" value="UniProtKB-SubCell"/>
</dbReference>
<dbReference type="RefSeq" id="WP_058286865.1">
    <property type="nucleotide sequence ID" value="NZ_CYSR01000030.1"/>
</dbReference>
<reference evidence="7 8" key="1">
    <citation type="submission" date="2015-09" db="EMBL/GenBank/DDBJ databases">
        <authorList>
            <consortium name="Swine Surveillance"/>
        </authorList>
    </citation>
    <scope>NUCLEOTIDE SEQUENCE [LARGE SCALE GENOMIC DNA]</scope>
    <source>
        <strain evidence="7 8">CECT 8399</strain>
    </source>
</reference>
<gene>
    <name evidence="7" type="ORF">PHA8399_02954</name>
</gene>
<evidence type="ECO:0000256" key="4">
    <source>
        <dbReference type="ARBA" id="ARBA00023136"/>
    </source>
</evidence>